<dbReference type="NCBIfam" id="TIGR00150">
    <property type="entry name" value="T6A_YjeE"/>
    <property type="match status" value="1"/>
</dbReference>
<keyword evidence="5" id="KW-0819">tRNA processing</keyword>
<keyword evidence="8" id="KW-0067">ATP-binding</keyword>
<evidence type="ECO:0000256" key="4">
    <source>
        <dbReference type="ARBA" id="ARBA00022490"/>
    </source>
</evidence>
<evidence type="ECO:0000256" key="10">
    <source>
        <dbReference type="ARBA" id="ARBA00032441"/>
    </source>
</evidence>
<dbReference type="InterPro" id="IPR003442">
    <property type="entry name" value="T6A_TsaE"/>
</dbReference>
<evidence type="ECO:0000256" key="1">
    <source>
        <dbReference type="ARBA" id="ARBA00004496"/>
    </source>
</evidence>
<accession>A0ABV2EIH4</accession>
<keyword evidence="4" id="KW-0963">Cytoplasm</keyword>
<evidence type="ECO:0000256" key="3">
    <source>
        <dbReference type="ARBA" id="ARBA00019010"/>
    </source>
</evidence>
<dbReference type="RefSeq" id="WP_331932464.1">
    <property type="nucleotide sequence ID" value="NZ_JBEPLU010000001.1"/>
</dbReference>
<organism evidence="11 12">
    <name type="scientific">Phenylobacterium koreense</name>
    <dbReference type="NCBI Taxonomy" id="266125"/>
    <lineage>
        <taxon>Bacteria</taxon>
        <taxon>Pseudomonadati</taxon>
        <taxon>Pseudomonadota</taxon>
        <taxon>Alphaproteobacteria</taxon>
        <taxon>Caulobacterales</taxon>
        <taxon>Caulobacteraceae</taxon>
        <taxon>Phenylobacterium</taxon>
    </lineage>
</organism>
<evidence type="ECO:0000256" key="5">
    <source>
        <dbReference type="ARBA" id="ARBA00022694"/>
    </source>
</evidence>
<sequence length="160" mass="17121">MITPADGEFRLDDETATARLGAAIAAELQPGEAVCLTGPLGAGKSTLARALIRALTGPTEDVPSPTFTIVQFYEGPRLKVAHFDLYRLTSPDEAYEIGLDEALDDGAAVIEWPERLEGHLPPDRLDVEIIPDESPDGGEARRARLIPAGAWEGRGIEFGS</sequence>
<evidence type="ECO:0000256" key="6">
    <source>
        <dbReference type="ARBA" id="ARBA00022723"/>
    </source>
</evidence>
<dbReference type="InterPro" id="IPR027417">
    <property type="entry name" value="P-loop_NTPase"/>
</dbReference>
<dbReference type="EMBL" id="JBEPLU010000001">
    <property type="protein sequence ID" value="MET3526820.1"/>
    <property type="molecule type" value="Genomic_DNA"/>
</dbReference>
<keyword evidence="9" id="KW-0460">Magnesium</keyword>
<name>A0ABV2EIH4_9CAUL</name>
<evidence type="ECO:0000256" key="2">
    <source>
        <dbReference type="ARBA" id="ARBA00007599"/>
    </source>
</evidence>
<comment type="similarity">
    <text evidence="2">Belongs to the TsaE family.</text>
</comment>
<keyword evidence="12" id="KW-1185">Reference proteome</keyword>
<gene>
    <name evidence="11" type="ORF">ABID41_001915</name>
</gene>
<dbReference type="Pfam" id="PF02367">
    <property type="entry name" value="TsaE"/>
    <property type="match status" value="1"/>
</dbReference>
<evidence type="ECO:0000313" key="12">
    <source>
        <dbReference type="Proteomes" id="UP001549110"/>
    </source>
</evidence>
<reference evidence="11 12" key="1">
    <citation type="submission" date="2024-06" db="EMBL/GenBank/DDBJ databases">
        <title>Genomic Encyclopedia of Type Strains, Phase IV (KMG-IV): sequencing the most valuable type-strain genomes for metagenomic binning, comparative biology and taxonomic classification.</title>
        <authorList>
            <person name="Goeker M."/>
        </authorList>
    </citation>
    <scope>NUCLEOTIDE SEQUENCE [LARGE SCALE GENOMIC DNA]</scope>
    <source>
        <strain evidence="11 12">DSM 17809</strain>
    </source>
</reference>
<keyword evidence="6" id="KW-0479">Metal-binding</keyword>
<comment type="caution">
    <text evidence="11">The sequence shown here is derived from an EMBL/GenBank/DDBJ whole genome shotgun (WGS) entry which is preliminary data.</text>
</comment>
<dbReference type="PANTHER" id="PTHR33540:SF2">
    <property type="entry name" value="TRNA THREONYLCARBAMOYLADENOSINE BIOSYNTHESIS PROTEIN TSAE"/>
    <property type="match status" value="1"/>
</dbReference>
<evidence type="ECO:0000256" key="8">
    <source>
        <dbReference type="ARBA" id="ARBA00022840"/>
    </source>
</evidence>
<comment type="subcellular location">
    <subcellularLocation>
        <location evidence="1">Cytoplasm</location>
    </subcellularLocation>
</comment>
<protein>
    <recommendedName>
        <fullName evidence="3">tRNA threonylcarbamoyladenosine biosynthesis protein TsaE</fullName>
    </recommendedName>
    <alternativeName>
        <fullName evidence="10">t(6)A37 threonylcarbamoyladenosine biosynthesis protein TsaE</fullName>
    </alternativeName>
</protein>
<keyword evidence="7" id="KW-0547">Nucleotide-binding</keyword>
<dbReference type="SUPFAM" id="SSF52540">
    <property type="entry name" value="P-loop containing nucleoside triphosphate hydrolases"/>
    <property type="match status" value="1"/>
</dbReference>
<proteinExistence type="inferred from homology"/>
<dbReference type="Gene3D" id="3.40.50.300">
    <property type="entry name" value="P-loop containing nucleotide triphosphate hydrolases"/>
    <property type="match status" value="1"/>
</dbReference>
<dbReference type="Proteomes" id="UP001549110">
    <property type="component" value="Unassembled WGS sequence"/>
</dbReference>
<evidence type="ECO:0000256" key="7">
    <source>
        <dbReference type="ARBA" id="ARBA00022741"/>
    </source>
</evidence>
<dbReference type="PANTHER" id="PTHR33540">
    <property type="entry name" value="TRNA THREONYLCARBAMOYLADENOSINE BIOSYNTHESIS PROTEIN TSAE"/>
    <property type="match status" value="1"/>
</dbReference>
<evidence type="ECO:0000256" key="9">
    <source>
        <dbReference type="ARBA" id="ARBA00022842"/>
    </source>
</evidence>
<evidence type="ECO:0000313" key="11">
    <source>
        <dbReference type="EMBL" id="MET3526820.1"/>
    </source>
</evidence>